<dbReference type="EMBL" id="CH476601">
    <property type="protein sequence ID" value="EAU33390.1"/>
    <property type="molecule type" value="Genomic_DNA"/>
</dbReference>
<dbReference type="HAMAP" id="MF_00508">
    <property type="entry name" value="Ribosomal_uS10"/>
    <property type="match status" value="1"/>
</dbReference>
<dbReference type="AlphaFoldDB" id="Q0CL05"/>
<keyword evidence="10 16" id="KW-0030">Aminoacyl-tRNA synthetase</keyword>
<dbReference type="OMA" id="WRKESFA"/>
<dbReference type="PANTHER" id="PTHR43766">
    <property type="entry name" value="TRYPTOPHAN--TRNA LIGASE, MITOCHONDRIAL"/>
    <property type="match status" value="1"/>
</dbReference>
<keyword evidence="5 16" id="KW-0436">Ligase</keyword>
<feature type="transmembrane region" description="Helical" evidence="17">
    <location>
        <begin position="247"/>
        <end position="267"/>
    </location>
</feature>
<dbReference type="GO" id="GO:0005840">
    <property type="term" value="C:ribosome"/>
    <property type="evidence" value="ECO:0007669"/>
    <property type="project" value="UniProtKB-KW"/>
</dbReference>
<evidence type="ECO:0000256" key="7">
    <source>
        <dbReference type="ARBA" id="ARBA00022840"/>
    </source>
</evidence>
<dbReference type="STRING" id="341663.Q0CL05"/>
<evidence type="ECO:0000256" key="16">
    <source>
        <dbReference type="RuleBase" id="RU363036"/>
    </source>
</evidence>
<dbReference type="Gene3D" id="1.10.240.10">
    <property type="entry name" value="Tyrosyl-Transfer RNA Synthetase"/>
    <property type="match status" value="1"/>
</dbReference>
<evidence type="ECO:0000313" key="20">
    <source>
        <dbReference type="Proteomes" id="UP000007963"/>
    </source>
</evidence>
<name>Q0CL05_ASPTN</name>
<keyword evidence="9 19" id="KW-0689">Ribosomal protein</keyword>
<evidence type="ECO:0000256" key="11">
    <source>
        <dbReference type="ARBA" id="ARBA00023274"/>
    </source>
</evidence>
<dbReference type="GeneID" id="4321252"/>
<protein>
    <recommendedName>
        <fullName evidence="13">Small ribosomal subunit protein uS10m</fullName>
        <ecNumber evidence="4">6.1.1.2</ecNumber>
    </recommendedName>
    <alternativeName>
        <fullName evidence="14">37S ribosomal protein S10, mitochondrial</fullName>
    </alternativeName>
    <alternativeName>
        <fullName evidence="15">Mitochondrial ribosomal small subunit protein 10</fullName>
    </alternativeName>
    <alternativeName>
        <fullName evidence="12">Tryptophanyl-tRNA synthetase</fullName>
    </alternativeName>
</protein>
<dbReference type="PANTHER" id="PTHR43766:SF1">
    <property type="entry name" value="TRYPTOPHAN--TRNA LIGASE, MITOCHONDRIAL"/>
    <property type="match status" value="1"/>
</dbReference>
<dbReference type="FunFam" id="3.30.70.600:FF:000003">
    <property type="entry name" value="30S ribosomal protein S10"/>
    <property type="match status" value="1"/>
</dbReference>
<dbReference type="GO" id="GO:0003735">
    <property type="term" value="F:structural constituent of ribosome"/>
    <property type="evidence" value="ECO:0007669"/>
    <property type="project" value="InterPro"/>
</dbReference>
<dbReference type="OrthoDB" id="15808at2759"/>
<dbReference type="InterPro" id="IPR036838">
    <property type="entry name" value="Ribosomal_uS10_dom_sf"/>
</dbReference>
<evidence type="ECO:0000256" key="4">
    <source>
        <dbReference type="ARBA" id="ARBA00013161"/>
    </source>
</evidence>
<evidence type="ECO:0000256" key="13">
    <source>
        <dbReference type="ARBA" id="ARBA00035261"/>
    </source>
</evidence>
<dbReference type="InterPro" id="IPR002306">
    <property type="entry name" value="Trp-tRNA-ligase"/>
</dbReference>
<evidence type="ECO:0000256" key="15">
    <source>
        <dbReference type="ARBA" id="ARBA00078476"/>
    </source>
</evidence>
<evidence type="ECO:0000256" key="3">
    <source>
        <dbReference type="ARBA" id="ARBA00007102"/>
    </source>
</evidence>
<evidence type="ECO:0000256" key="8">
    <source>
        <dbReference type="ARBA" id="ARBA00022917"/>
    </source>
</evidence>
<gene>
    <name evidence="19" type="ORF">ATEG_05629</name>
</gene>
<keyword evidence="17" id="KW-0812">Transmembrane</keyword>
<evidence type="ECO:0000256" key="17">
    <source>
        <dbReference type="SAM" id="Phobius"/>
    </source>
</evidence>
<dbReference type="SMART" id="SM01403">
    <property type="entry name" value="Ribosomal_S10"/>
    <property type="match status" value="1"/>
</dbReference>
<dbReference type="Proteomes" id="UP000007963">
    <property type="component" value="Unassembled WGS sequence"/>
</dbReference>
<dbReference type="Gene3D" id="3.30.70.600">
    <property type="entry name" value="Ribosomal protein S10 domain"/>
    <property type="match status" value="1"/>
</dbReference>
<dbReference type="GO" id="GO:0004830">
    <property type="term" value="F:tryptophan-tRNA ligase activity"/>
    <property type="evidence" value="ECO:0007669"/>
    <property type="project" value="UniProtKB-EC"/>
</dbReference>
<keyword evidence="17" id="KW-1133">Transmembrane helix</keyword>
<dbReference type="eggNOG" id="KOG3321">
    <property type="taxonomic scope" value="Eukaryota"/>
</dbReference>
<keyword evidence="6 16" id="KW-0547">Nucleotide-binding</keyword>
<evidence type="ECO:0000256" key="10">
    <source>
        <dbReference type="ARBA" id="ARBA00023146"/>
    </source>
</evidence>
<evidence type="ECO:0000256" key="1">
    <source>
        <dbReference type="ARBA" id="ARBA00004173"/>
    </source>
</evidence>
<dbReference type="InterPro" id="IPR050203">
    <property type="entry name" value="Trp-tRNA_synthetase"/>
</dbReference>
<dbReference type="HOGENOM" id="CLU_008277_2_0_1"/>
<keyword evidence="7 16" id="KW-0067">ATP-binding</keyword>
<comment type="similarity">
    <text evidence="2 16">Belongs to the class-I aminoacyl-tRNA synthetase family.</text>
</comment>
<dbReference type="GO" id="GO:0005524">
    <property type="term" value="F:ATP binding"/>
    <property type="evidence" value="ECO:0007669"/>
    <property type="project" value="UniProtKB-KW"/>
</dbReference>
<keyword evidence="17" id="KW-0472">Membrane</keyword>
<proteinExistence type="inferred from homology"/>
<dbReference type="RefSeq" id="XP_001214807.1">
    <property type="nucleotide sequence ID" value="XM_001214807.1"/>
</dbReference>
<evidence type="ECO:0000256" key="12">
    <source>
        <dbReference type="ARBA" id="ARBA00030268"/>
    </source>
</evidence>
<dbReference type="InterPro" id="IPR001848">
    <property type="entry name" value="Ribosomal_uS10"/>
</dbReference>
<evidence type="ECO:0000259" key="18">
    <source>
        <dbReference type="SMART" id="SM01403"/>
    </source>
</evidence>
<evidence type="ECO:0000256" key="6">
    <source>
        <dbReference type="ARBA" id="ARBA00022741"/>
    </source>
</evidence>
<accession>Q0CL05</accession>
<dbReference type="GO" id="GO:1990904">
    <property type="term" value="C:ribonucleoprotein complex"/>
    <property type="evidence" value="ECO:0007669"/>
    <property type="project" value="UniProtKB-KW"/>
</dbReference>
<keyword evidence="8 16" id="KW-0648">Protein biosynthesis</keyword>
<dbReference type="Pfam" id="PF00338">
    <property type="entry name" value="Ribosomal_S10"/>
    <property type="match status" value="1"/>
</dbReference>
<feature type="domain" description="Small ribosomal subunit protein uS10" evidence="18">
    <location>
        <begin position="61"/>
        <end position="158"/>
    </location>
</feature>
<dbReference type="Gene3D" id="3.40.50.620">
    <property type="entry name" value="HUPs"/>
    <property type="match status" value="1"/>
</dbReference>
<dbReference type="Pfam" id="PF00579">
    <property type="entry name" value="tRNA-synt_1b"/>
    <property type="match status" value="2"/>
</dbReference>
<dbReference type="InterPro" id="IPR014729">
    <property type="entry name" value="Rossmann-like_a/b/a_fold"/>
</dbReference>
<dbReference type="FunFam" id="1.10.240.10:FF:000002">
    <property type="entry name" value="Tryptophan--tRNA ligase"/>
    <property type="match status" value="1"/>
</dbReference>
<reference evidence="20" key="1">
    <citation type="submission" date="2005-09" db="EMBL/GenBank/DDBJ databases">
        <title>Annotation of the Aspergillus terreus NIH2624 genome.</title>
        <authorList>
            <person name="Birren B.W."/>
            <person name="Lander E.S."/>
            <person name="Galagan J.E."/>
            <person name="Nusbaum C."/>
            <person name="Devon K."/>
            <person name="Henn M."/>
            <person name="Ma L.-J."/>
            <person name="Jaffe D.B."/>
            <person name="Butler J."/>
            <person name="Alvarez P."/>
            <person name="Gnerre S."/>
            <person name="Grabherr M."/>
            <person name="Kleber M."/>
            <person name="Mauceli E.W."/>
            <person name="Brockman W."/>
            <person name="Rounsley S."/>
            <person name="Young S.K."/>
            <person name="LaButti K."/>
            <person name="Pushparaj V."/>
            <person name="DeCaprio D."/>
            <person name="Crawford M."/>
            <person name="Koehrsen M."/>
            <person name="Engels R."/>
            <person name="Montgomery P."/>
            <person name="Pearson M."/>
            <person name="Howarth C."/>
            <person name="Larson L."/>
            <person name="Luoma S."/>
            <person name="White J."/>
            <person name="Alvarado L."/>
            <person name="Kodira C.D."/>
            <person name="Zeng Q."/>
            <person name="Oleary S."/>
            <person name="Yandava C."/>
            <person name="Denning D.W."/>
            <person name="Nierman W.C."/>
            <person name="Milne T."/>
            <person name="Madden K."/>
        </authorList>
    </citation>
    <scope>NUCLEOTIDE SEQUENCE [LARGE SCALE GENOMIC DNA]</scope>
    <source>
        <strain evidence="20">NIH 2624 / FGSC A1156</strain>
    </source>
</reference>
<dbReference type="GO" id="GO:0005759">
    <property type="term" value="C:mitochondrial matrix"/>
    <property type="evidence" value="ECO:0007669"/>
    <property type="project" value="TreeGrafter"/>
</dbReference>
<evidence type="ECO:0000256" key="9">
    <source>
        <dbReference type="ARBA" id="ARBA00022980"/>
    </source>
</evidence>
<dbReference type="InterPro" id="IPR002305">
    <property type="entry name" value="aa-tRNA-synth_Ic"/>
</dbReference>
<dbReference type="SUPFAM" id="SSF52374">
    <property type="entry name" value="Nucleotidylyl transferase"/>
    <property type="match status" value="1"/>
</dbReference>
<evidence type="ECO:0000256" key="2">
    <source>
        <dbReference type="ARBA" id="ARBA00005594"/>
    </source>
</evidence>
<evidence type="ECO:0000256" key="5">
    <source>
        <dbReference type="ARBA" id="ARBA00022598"/>
    </source>
</evidence>
<comment type="similarity">
    <text evidence="3">Belongs to the universal ribosomal protein uS10 family.</text>
</comment>
<evidence type="ECO:0000256" key="14">
    <source>
        <dbReference type="ARBA" id="ARBA00042916"/>
    </source>
</evidence>
<comment type="subcellular location">
    <subcellularLocation>
        <location evidence="1">Mitochondrion</location>
    </subcellularLocation>
</comment>
<evidence type="ECO:0000313" key="19">
    <source>
        <dbReference type="EMBL" id="EAU33390.1"/>
    </source>
</evidence>
<dbReference type="EC" id="6.1.1.2" evidence="4"/>
<dbReference type="PRINTS" id="PR01039">
    <property type="entry name" value="TRNASYNTHTRP"/>
</dbReference>
<sequence length="562" mass="64061">MVSPDAICRSRPPTTQKYLHHANRTERLDSVGQKTRLPRSVQAIYMRPLRRKAEYGLPVCDLQLRSYSVRNVEFFADFAIRAAYYLKLPVSGPVPLPRIVERWTFPRSNFVHKKSQENFERITLRRLIQIKDGHPDVVQAWLAFLRKHAFYGVGMKANVWEHESLGIVAFLSFFHGMVTNNVLGADVAKRMDESVGEIEKSLEPYMEQFGQRTDMESQNDLLDLLKNERFVQNKELVIKLSHTMSPFFSIGYGSFIYIILLAALVHARYTPLEMGALREWVRLQDNATEGTKLIFSIVDLHALTLPQDAHQLKTWRKESFATLLAVGLDPNRSTIFYQSNVHAHAELFWILSSVASMGYLSRMTQWKSKLQLPEDTNLDDSAARSKLRLGLFSYPVLQAADILVHRLTPRDFTAPAKRVMSLKEPTLKMSKSHADDRSRILLTDSPSDIHKKVKVALTDSIAGITYDPSHRPGVSNLIEILSHLDGRSCEELALEHQSTSLRAFKEHLANRISDHLEPIRDRYQSLMHDKTGYLESVAEQGAKSARVNADVTMRAVREAMGL</sequence>
<dbReference type="VEuPathDB" id="FungiDB:ATEG_05629"/>
<keyword evidence="11" id="KW-0687">Ribonucleoprotein</keyword>
<dbReference type="eggNOG" id="KOG2713">
    <property type="taxonomic scope" value="Eukaryota"/>
</dbReference>
<dbReference type="SUPFAM" id="SSF54999">
    <property type="entry name" value="Ribosomal protein S10"/>
    <property type="match status" value="1"/>
</dbReference>
<organism evidence="19 20">
    <name type="scientific">Aspergillus terreus (strain NIH 2624 / FGSC A1156)</name>
    <dbReference type="NCBI Taxonomy" id="341663"/>
    <lineage>
        <taxon>Eukaryota</taxon>
        <taxon>Fungi</taxon>
        <taxon>Dikarya</taxon>
        <taxon>Ascomycota</taxon>
        <taxon>Pezizomycotina</taxon>
        <taxon>Eurotiomycetes</taxon>
        <taxon>Eurotiomycetidae</taxon>
        <taxon>Eurotiales</taxon>
        <taxon>Aspergillaceae</taxon>
        <taxon>Aspergillus</taxon>
        <taxon>Aspergillus subgen. Circumdati</taxon>
    </lineage>
</organism>
<dbReference type="GO" id="GO:0070183">
    <property type="term" value="P:mitochondrial tryptophanyl-tRNA aminoacylation"/>
    <property type="evidence" value="ECO:0007669"/>
    <property type="project" value="TreeGrafter"/>
</dbReference>
<dbReference type="InterPro" id="IPR027486">
    <property type="entry name" value="Ribosomal_uS10_dom"/>
</dbReference>